<comment type="similarity">
    <text evidence="1">Belongs to the bacterial solute-binding protein 5 family.</text>
</comment>
<dbReference type="GO" id="GO:1904680">
    <property type="term" value="F:peptide transmembrane transporter activity"/>
    <property type="evidence" value="ECO:0007669"/>
    <property type="project" value="TreeGrafter"/>
</dbReference>
<dbReference type="Proteomes" id="UP000176431">
    <property type="component" value="Unassembled WGS sequence"/>
</dbReference>
<evidence type="ECO:0000259" key="5">
    <source>
        <dbReference type="Pfam" id="PF00496"/>
    </source>
</evidence>
<dbReference type="PIRSF" id="PIRSF002741">
    <property type="entry name" value="MppA"/>
    <property type="match status" value="1"/>
</dbReference>
<keyword evidence="4" id="KW-0812">Transmembrane</keyword>
<gene>
    <name evidence="6" type="ORF">A2819_02645</name>
</gene>
<dbReference type="AlphaFoldDB" id="A0A1F5B4S1"/>
<feature type="domain" description="Solute-binding protein family 5" evidence="5">
    <location>
        <begin position="99"/>
        <end position="468"/>
    </location>
</feature>
<dbReference type="GO" id="GO:0015833">
    <property type="term" value="P:peptide transport"/>
    <property type="evidence" value="ECO:0007669"/>
    <property type="project" value="TreeGrafter"/>
</dbReference>
<evidence type="ECO:0000313" key="7">
    <source>
        <dbReference type="Proteomes" id="UP000176431"/>
    </source>
</evidence>
<dbReference type="InterPro" id="IPR000914">
    <property type="entry name" value="SBP_5_dom"/>
</dbReference>
<dbReference type="Gene3D" id="3.40.190.10">
    <property type="entry name" value="Periplasmic binding protein-like II"/>
    <property type="match status" value="1"/>
</dbReference>
<evidence type="ECO:0000313" key="6">
    <source>
        <dbReference type="EMBL" id="OGD25623.1"/>
    </source>
</evidence>
<dbReference type="InterPro" id="IPR030678">
    <property type="entry name" value="Peptide/Ni-bd"/>
</dbReference>
<protein>
    <recommendedName>
        <fullName evidence="5">Solute-binding protein family 5 domain-containing protein</fullName>
    </recommendedName>
</protein>
<dbReference type="GO" id="GO:0043190">
    <property type="term" value="C:ATP-binding cassette (ABC) transporter complex"/>
    <property type="evidence" value="ECO:0007669"/>
    <property type="project" value="InterPro"/>
</dbReference>
<keyword evidence="4" id="KW-1133">Transmembrane helix</keyword>
<evidence type="ECO:0000256" key="1">
    <source>
        <dbReference type="ARBA" id="ARBA00005695"/>
    </source>
</evidence>
<dbReference type="Pfam" id="PF00496">
    <property type="entry name" value="SBP_bac_5"/>
    <property type="match status" value="1"/>
</dbReference>
<dbReference type="InterPro" id="IPR039424">
    <property type="entry name" value="SBP_5"/>
</dbReference>
<dbReference type="Gene3D" id="3.10.105.10">
    <property type="entry name" value="Dipeptide-binding Protein, Domain 3"/>
    <property type="match status" value="1"/>
</dbReference>
<feature type="transmembrane region" description="Helical" evidence="4">
    <location>
        <begin position="24"/>
        <end position="45"/>
    </location>
</feature>
<dbReference type="GO" id="GO:0042597">
    <property type="term" value="C:periplasmic space"/>
    <property type="evidence" value="ECO:0007669"/>
    <property type="project" value="UniProtKB-ARBA"/>
</dbReference>
<keyword evidence="2" id="KW-0813">Transport</keyword>
<dbReference type="SUPFAM" id="SSF53850">
    <property type="entry name" value="Periplasmic binding protein-like II"/>
    <property type="match status" value="1"/>
</dbReference>
<dbReference type="PANTHER" id="PTHR30290:SF9">
    <property type="entry name" value="OLIGOPEPTIDE-BINDING PROTEIN APPA"/>
    <property type="match status" value="1"/>
</dbReference>
<evidence type="ECO:0000256" key="4">
    <source>
        <dbReference type="SAM" id="Phobius"/>
    </source>
</evidence>
<organism evidence="6 7">
    <name type="scientific">Candidatus Azambacteria bacterium RIFCSPHIGHO2_01_FULL_40_24</name>
    <dbReference type="NCBI Taxonomy" id="1797301"/>
    <lineage>
        <taxon>Bacteria</taxon>
        <taxon>Candidatus Azamiibacteriota</taxon>
    </lineage>
</organism>
<dbReference type="Gene3D" id="3.90.76.10">
    <property type="entry name" value="Dipeptide-binding Protein, Domain 1"/>
    <property type="match status" value="1"/>
</dbReference>
<keyword evidence="4" id="KW-0472">Membrane</keyword>
<evidence type="ECO:0000256" key="3">
    <source>
        <dbReference type="ARBA" id="ARBA00022729"/>
    </source>
</evidence>
<comment type="caution">
    <text evidence="6">The sequence shown here is derived from an EMBL/GenBank/DDBJ whole genome shotgun (WGS) entry which is preliminary data.</text>
</comment>
<accession>A0A1F5B4S1</accession>
<reference evidence="6 7" key="1">
    <citation type="journal article" date="2016" name="Nat. Commun.">
        <title>Thousands of microbial genomes shed light on interconnected biogeochemical processes in an aquifer system.</title>
        <authorList>
            <person name="Anantharaman K."/>
            <person name="Brown C.T."/>
            <person name="Hug L.A."/>
            <person name="Sharon I."/>
            <person name="Castelle C.J."/>
            <person name="Probst A.J."/>
            <person name="Thomas B.C."/>
            <person name="Singh A."/>
            <person name="Wilkins M.J."/>
            <person name="Karaoz U."/>
            <person name="Brodie E.L."/>
            <person name="Williams K.H."/>
            <person name="Hubbard S.S."/>
            <person name="Banfield J.F."/>
        </authorList>
    </citation>
    <scope>NUCLEOTIDE SEQUENCE [LARGE SCALE GENOMIC DNA]</scope>
</reference>
<evidence type="ECO:0000256" key="2">
    <source>
        <dbReference type="ARBA" id="ARBA00022448"/>
    </source>
</evidence>
<name>A0A1F5B4S1_9BACT</name>
<sequence length="567" mass="64239">MPHSYFKFHYWIKFWKHLNFKEKFWFGIFSIVILFSISFLVGNFYRSQTTIIPAQGGTYVEAIPESPHNFNPVLSTNDADRDVSRLIFSSLFKYNERGELVPDLASSYDISKDGKTYTIKLKSGITWHDGEQFSSEDVVFTINAIQNSEYASPLRNSWQGIKAEAIDTNIVALTLKTPYAAFTPNLTLFGILPKHIWKTVMPQNFPLAEFNLKPIGTGPYKFIKLQKDSLGRIASVNLLANENYFAGTPLIKNVILKFYLSEEEAVSAFNRKEVDGILLQTAQNKNQIRSTDNSIVFSLPSLRIYAVFLNTDDKILKDKNVRLAINYAINREELISKLLSNEGKIAIGPIPPGLPGSSPDMQGYGYLPLKTKDILEKSGWTKDETGVYAKKLGKDKEATSLKFSIITTKSIQLAATMIRDYLKNVGIESELKIISLGELQQNYLKTKNYNAILIGESYTDATDPYVFWHGAAIKDPGLNLSLYNNRKVNKILEDARLISDLAKRAVKLEEFQKLVLSDAPAVFLYSPNYIYVVKNSVKNINLSKLNVSSARFSKINEWSIETERVWR</sequence>
<dbReference type="PANTHER" id="PTHR30290">
    <property type="entry name" value="PERIPLASMIC BINDING COMPONENT OF ABC TRANSPORTER"/>
    <property type="match status" value="1"/>
</dbReference>
<keyword evidence="3" id="KW-0732">Signal</keyword>
<dbReference type="EMBL" id="MEYK01000007">
    <property type="protein sequence ID" value="OGD25623.1"/>
    <property type="molecule type" value="Genomic_DNA"/>
</dbReference>
<proteinExistence type="inferred from homology"/>